<dbReference type="Pfam" id="PF00392">
    <property type="entry name" value="GntR"/>
    <property type="match status" value="1"/>
</dbReference>
<dbReference type="OrthoDB" id="9799482at2"/>
<dbReference type="STRING" id="1122155.SAMN02745158_00624"/>
<dbReference type="InterPro" id="IPR011711">
    <property type="entry name" value="GntR_C"/>
</dbReference>
<dbReference type="InterPro" id="IPR036388">
    <property type="entry name" value="WH-like_DNA-bd_sf"/>
</dbReference>
<dbReference type="GO" id="GO:0003700">
    <property type="term" value="F:DNA-binding transcription factor activity"/>
    <property type="evidence" value="ECO:0007669"/>
    <property type="project" value="InterPro"/>
</dbReference>
<dbReference type="SUPFAM" id="SSF48008">
    <property type="entry name" value="GntR ligand-binding domain-like"/>
    <property type="match status" value="1"/>
</dbReference>
<dbReference type="GO" id="GO:0003677">
    <property type="term" value="F:DNA binding"/>
    <property type="evidence" value="ECO:0007669"/>
    <property type="project" value="UniProtKB-KW"/>
</dbReference>
<accession>A0A1M4TXM4</accession>
<dbReference type="PANTHER" id="PTHR43537">
    <property type="entry name" value="TRANSCRIPTIONAL REGULATOR, GNTR FAMILY"/>
    <property type="match status" value="1"/>
</dbReference>
<dbReference type="SMART" id="SM00895">
    <property type="entry name" value="FCD"/>
    <property type="match status" value="1"/>
</dbReference>
<feature type="domain" description="HTH gntR-type" evidence="5">
    <location>
        <begin position="10"/>
        <end position="78"/>
    </location>
</feature>
<dbReference type="PRINTS" id="PR00035">
    <property type="entry name" value="HTHGNTR"/>
</dbReference>
<feature type="coiled-coil region" evidence="4">
    <location>
        <begin position="118"/>
        <end position="145"/>
    </location>
</feature>
<dbReference type="CDD" id="cd07377">
    <property type="entry name" value="WHTH_GntR"/>
    <property type="match status" value="1"/>
</dbReference>
<dbReference type="Proteomes" id="UP000184245">
    <property type="component" value="Unassembled WGS sequence"/>
</dbReference>
<evidence type="ECO:0000259" key="5">
    <source>
        <dbReference type="PROSITE" id="PS50949"/>
    </source>
</evidence>
<evidence type="ECO:0000256" key="1">
    <source>
        <dbReference type="ARBA" id="ARBA00023015"/>
    </source>
</evidence>
<evidence type="ECO:0000313" key="6">
    <source>
        <dbReference type="EMBL" id="SHE49182.1"/>
    </source>
</evidence>
<organism evidence="6 7">
    <name type="scientific">Lactonifactor longoviformis DSM 17459</name>
    <dbReference type="NCBI Taxonomy" id="1122155"/>
    <lineage>
        <taxon>Bacteria</taxon>
        <taxon>Bacillati</taxon>
        <taxon>Bacillota</taxon>
        <taxon>Clostridia</taxon>
        <taxon>Eubacteriales</taxon>
        <taxon>Clostridiaceae</taxon>
        <taxon>Lactonifactor</taxon>
    </lineage>
</organism>
<dbReference type="PANTHER" id="PTHR43537:SF5">
    <property type="entry name" value="UXU OPERON TRANSCRIPTIONAL REGULATOR"/>
    <property type="match status" value="1"/>
</dbReference>
<evidence type="ECO:0000256" key="2">
    <source>
        <dbReference type="ARBA" id="ARBA00023125"/>
    </source>
</evidence>
<dbReference type="Gene3D" id="1.10.10.10">
    <property type="entry name" value="Winged helix-like DNA-binding domain superfamily/Winged helix DNA-binding domain"/>
    <property type="match status" value="1"/>
</dbReference>
<reference evidence="6 7" key="1">
    <citation type="submission" date="2016-11" db="EMBL/GenBank/DDBJ databases">
        <authorList>
            <person name="Jaros S."/>
            <person name="Januszkiewicz K."/>
            <person name="Wedrychowicz H."/>
        </authorList>
    </citation>
    <scope>NUCLEOTIDE SEQUENCE [LARGE SCALE GENOMIC DNA]</scope>
    <source>
        <strain evidence="6 7">DSM 17459</strain>
    </source>
</reference>
<dbReference type="Pfam" id="PF07729">
    <property type="entry name" value="FCD"/>
    <property type="match status" value="1"/>
</dbReference>
<dbReference type="EMBL" id="FQVI01000002">
    <property type="protein sequence ID" value="SHE49182.1"/>
    <property type="molecule type" value="Genomic_DNA"/>
</dbReference>
<dbReference type="SUPFAM" id="SSF46785">
    <property type="entry name" value="Winged helix' DNA-binding domain"/>
    <property type="match status" value="1"/>
</dbReference>
<dbReference type="InterPro" id="IPR008920">
    <property type="entry name" value="TF_FadR/GntR_C"/>
</dbReference>
<dbReference type="SMART" id="SM00345">
    <property type="entry name" value="HTH_GNTR"/>
    <property type="match status" value="1"/>
</dbReference>
<name>A0A1M4TXM4_9CLOT</name>
<dbReference type="PROSITE" id="PS50949">
    <property type="entry name" value="HTH_GNTR"/>
    <property type="match status" value="1"/>
</dbReference>
<evidence type="ECO:0000256" key="4">
    <source>
        <dbReference type="SAM" id="Coils"/>
    </source>
</evidence>
<evidence type="ECO:0000256" key="3">
    <source>
        <dbReference type="ARBA" id="ARBA00023163"/>
    </source>
</evidence>
<dbReference type="Gene3D" id="1.20.120.530">
    <property type="entry name" value="GntR ligand-binding domain-like"/>
    <property type="match status" value="1"/>
</dbReference>
<keyword evidence="3" id="KW-0804">Transcription</keyword>
<dbReference type="InterPro" id="IPR000524">
    <property type="entry name" value="Tscrpt_reg_HTH_GntR"/>
</dbReference>
<dbReference type="RefSeq" id="WP_072848920.1">
    <property type="nucleotide sequence ID" value="NZ_FQVI01000002.1"/>
</dbReference>
<keyword evidence="4" id="KW-0175">Coiled coil</keyword>
<dbReference type="AlphaFoldDB" id="A0A1M4TXM4"/>
<dbReference type="InterPro" id="IPR036390">
    <property type="entry name" value="WH_DNA-bd_sf"/>
</dbReference>
<keyword evidence="7" id="KW-1185">Reference proteome</keyword>
<proteinExistence type="predicted"/>
<protein>
    <submittedName>
        <fullName evidence="6">DNA-binding transcriptional regulator, FadR family</fullName>
    </submittedName>
</protein>
<sequence>MLESLNNNKKLLPEQVSEQIIRLITDRQLKAGDKLPNEFDMAQQLSVGRGTIREAIKILVSRNIVEIRRGCGTFVCDHPGMIDDPLGFRFMKDKGKLALDLCEVRMIIEPEIAALAAERATEEEIEELEKVAKEVEVLCEQELQHMEKDIEFHGLIAKCSKNTVMPNIIPVIQSGISIFINITEYSLTQETIRTHRMILNAIKNHDPQEARAAMIEHLESNREKIKTIIA</sequence>
<keyword evidence="2 6" id="KW-0238">DNA-binding</keyword>
<evidence type="ECO:0000313" key="7">
    <source>
        <dbReference type="Proteomes" id="UP000184245"/>
    </source>
</evidence>
<keyword evidence="1" id="KW-0805">Transcription regulation</keyword>
<gene>
    <name evidence="6" type="ORF">SAMN02745158_00624</name>
</gene>